<dbReference type="GO" id="GO:0005856">
    <property type="term" value="C:cytoskeleton"/>
    <property type="evidence" value="ECO:0007669"/>
    <property type="project" value="UniProtKB-SubCell"/>
</dbReference>
<protein>
    <submittedName>
        <fullName evidence="7">Uncharacterized protein</fullName>
    </submittedName>
</protein>
<keyword evidence="5" id="KW-0966">Cell projection</keyword>
<evidence type="ECO:0000256" key="5">
    <source>
        <dbReference type="ARBA" id="ARBA00023273"/>
    </source>
</evidence>
<dbReference type="Proteomes" id="UP001209878">
    <property type="component" value="Unassembled WGS sequence"/>
</dbReference>
<dbReference type="PANTHER" id="PTHR33865">
    <property type="entry name" value="PROTEIN FAM183B"/>
    <property type="match status" value="1"/>
</dbReference>
<dbReference type="GO" id="GO:0097546">
    <property type="term" value="C:ciliary base"/>
    <property type="evidence" value="ECO:0007669"/>
    <property type="project" value="TreeGrafter"/>
</dbReference>
<evidence type="ECO:0000313" key="8">
    <source>
        <dbReference type="Proteomes" id="UP001209878"/>
    </source>
</evidence>
<proteinExistence type="inferred from homology"/>
<reference evidence="7" key="1">
    <citation type="journal article" date="2023" name="Mol. Biol. Evol.">
        <title>Third-Generation Sequencing Reveals the Adaptive Role of the Epigenome in Three Deep-Sea Polychaetes.</title>
        <authorList>
            <person name="Perez M."/>
            <person name="Aroh O."/>
            <person name="Sun Y."/>
            <person name="Lan Y."/>
            <person name="Juniper S.K."/>
            <person name="Young C.R."/>
            <person name="Angers B."/>
            <person name="Qian P.Y."/>
        </authorList>
    </citation>
    <scope>NUCLEOTIDE SEQUENCE</scope>
    <source>
        <strain evidence="7">R07B-5</strain>
    </source>
</reference>
<evidence type="ECO:0000313" key="7">
    <source>
        <dbReference type="EMBL" id="KAK2176412.1"/>
    </source>
</evidence>
<comment type="caution">
    <text evidence="7">The sequence shown here is derived from an EMBL/GenBank/DDBJ whole genome shotgun (WGS) entry which is preliminary data.</text>
</comment>
<accession>A0AAD9KRZ7</accession>
<evidence type="ECO:0000256" key="6">
    <source>
        <dbReference type="ARBA" id="ARBA00034777"/>
    </source>
</evidence>
<evidence type="ECO:0000256" key="1">
    <source>
        <dbReference type="ARBA" id="ARBA00004138"/>
    </source>
</evidence>
<evidence type="ECO:0000256" key="4">
    <source>
        <dbReference type="ARBA" id="ARBA00023212"/>
    </source>
</evidence>
<keyword evidence="3" id="KW-0963">Cytoplasm</keyword>
<comment type="similarity">
    <text evidence="6">Belongs to the CFAP144 family.</text>
</comment>
<organism evidence="7 8">
    <name type="scientific">Ridgeia piscesae</name>
    <name type="common">Tubeworm</name>
    <dbReference type="NCBI Taxonomy" id="27915"/>
    <lineage>
        <taxon>Eukaryota</taxon>
        <taxon>Metazoa</taxon>
        <taxon>Spiralia</taxon>
        <taxon>Lophotrochozoa</taxon>
        <taxon>Annelida</taxon>
        <taxon>Polychaeta</taxon>
        <taxon>Sedentaria</taxon>
        <taxon>Canalipalpata</taxon>
        <taxon>Sabellida</taxon>
        <taxon>Siboglinidae</taxon>
        <taxon>Ridgeia</taxon>
    </lineage>
</organism>
<dbReference type="AlphaFoldDB" id="A0AAD9KRZ7"/>
<evidence type="ECO:0000256" key="2">
    <source>
        <dbReference type="ARBA" id="ARBA00004245"/>
    </source>
</evidence>
<comment type="subcellular location">
    <subcellularLocation>
        <location evidence="1">Cell projection</location>
        <location evidence="1">Cilium</location>
    </subcellularLocation>
    <subcellularLocation>
        <location evidence="2">Cytoplasm</location>
        <location evidence="2">Cytoskeleton</location>
    </subcellularLocation>
</comment>
<dbReference type="EMBL" id="JAODUO010000663">
    <property type="protein sequence ID" value="KAK2176412.1"/>
    <property type="molecule type" value="Genomic_DNA"/>
</dbReference>
<dbReference type="PANTHER" id="PTHR33865:SF3">
    <property type="entry name" value="PROTEIN FAM183B"/>
    <property type="match status" value="1"/>
</dbReference>
<gene>
    <name evidence="7" type="ORF">NP493_663g00037</name>
</gene>
<keyword evidence="8" id="KW-1185">Reference proteome</keyword>
<keyword evidence="4" id="KW-0206">Cytoskeleton</keyword>
<dbReference type="Pfam" id="PF14886">
    <property type="entry name" value="FAM183"/>
    <property type="match status" value="1"/>
</dbReference>
<dbReference type="InterPro" id="IPR029214">
    <property type="entry name" value="CFAP144"/>
</dbReference>
<sequence>MAISRGNEKSAINFVHQNAIFTENVKKEMRNFKVYDSFTINLHNKKEVFRRAYIRSREVPTKKFLRPQTSSQEVGWITQPFIPFDKKDRLRFFPLIMSDMTRFMEYFWSIENKQKFNLEEKLPGET</sequence>
<name>A0AAD9KRZ7_RIDPI</name>
<evidence type="ECO:0000256" key="3">
    <source>
        <dbReference type="ARBA" id="ARBA00022490"/>
    </source>
</evidence>